<keyword evidence="1" id="KW-0732">Signal</keyword>
<feature type="signal peptide" evidence="1">
    <location>
        <begin position="1"/>
        <end position="23"/>
    </location>
</feature>
<dbReference type="RefSeq" id="WP_089848369.1">
    <property type="nucleotide sequence ID" value="NZ_FPAQ01000010.1"/>
</dbReference>
<evidence type="ECO:0000256" key="1">
    <source>
        <dbReference type="SAM" id="SignalP"/>
    </source>
</evidence>
<protein>
    <recommendedName>
        <fullName evidence="4">AsmA protein</fullName>
    </recommendedName>
</protein>
<dbReference type="AlphaFoldDB" id="A0A1I6ZCM1"/>
<name>A0A1I6ZCM1_9GAMM</name>
<dbReference type="OrthoDB" id="6173968at2"/>
<gene>
    <name evidence="2" type="ORF">SAMN04487956_11036</name>
</gene>
<organism evidence="2 3">
    <name type="scientific">Halomonas saccharevitans</name>
    <dbReference type="NCBI Taxonomy" id="416872"/>
    <lineage>
        <taxon>Bacteria</taxon>
        <taxon>Pseudomonadati</taxon>
        <taxon>Pseudomonadota</taxon>
        <taxon>Gammaproteobacteria</taxon>
        <taxon>Oceanospirillales</taxon>
        <taxon>Halomonadaceae</taxon>
        <taxon>Halomonas</taxon>
    </lineage>
</organism>
<evidence type="ECO:0000313" key="2">
    <source>
        <dbReference type="EMBL" id="SFT60439.1"/>
    </source>
</evidence>
<feature type="chain" id="PRO_5011791421" description="AsmA protein" evidence="1">
    <location>
        <begin position="24"/>
        <end position="470"/>
    </location>
</feature>
<evidence type="ECO:0000313" key="3">
    <source>
        <dbReference type="Proteomes" id="UP000199594"/>
    </source>
</evidence>
<proteinExistence type="predicted"/>
<dbReference type="Proteomes" id="UP000199594">
    <property type="component" value="Unassembled WGS sequence"/>
</dbReference>
<accession>A0A1I6ZCM1</accession>
<reference evidence="2 3" key="1">
    <citation type="submission" date="2016-10" db="EMBL/GenBank/DDBJ databases">
        <authorList>
            <person name="de Groot N.N."/>
        </authorList>
    </citation>
    <scope>NUCLEOTIDE SEQUENCE [LARGE SCALE GENOMIC DNA]</scope>
    <source>
        <strain evidence="2 3">CGMCC 1.6493</strain>
    </source>
</reference>
<sequence>MHSMTRQALLAALSLSISLPALADEQGPTERGPTERLEADLRALFADEGTLAIGEVEEALIRDRVTAHDLHFAGPDGQQLWLDRYVVSGDYDRPDEVRIEGIRLETPGREQSRLAAETLLLDAPSRAVLPLHEETWPADVTFEGLSVEALVAEFAGQELGSEFGEGRGQIAIERLQAAGVSRDALDALEVSGVKGKAAGDDEFGSGTFSLAFARVEGLRGLAGAEEDRELDRLEVRDLAIDFDRLVASLSSLEADGDMTDGEGGFRLEALDLDLARMIALAPEAERTRLRMLSNVLTDGSGRLRIDADSSGRWESGEAASRLLGELTLTAGEAFGWALDADLPVRLPEGVTPADFLAGMESLEELTLLGGRIDATLTDLGLFERLPTIMAASQGVSEAEFLAQARTQAQGFGMMLGPEIEALFSGMVAMMAGEASELAIALTLPAESELEALSADPLALPERLEMRVESR</sequence>
<dbReference type="EMBL" id="FPAQ01000010">
    <property type="protein sequence ID" value="SFT60439.1"/>
    <property type="molecule type" value="Genomic_DNA"/>
</dbReference>
<evidence type="ECO:0008006" key="4">
    <source>
        <dbReference type="Google" id="ProtNLM"/>
    </source>
</evidence>